<dbReference type="RefSeq" id="WP_188709370.1">
    <property type="nucleotide sequence ID" value="NZ_BMIG01000012.1"/>
</dbReference>
<dbReference type="InterPro" id="IPR005493">
    <property type="entry name" value="RraA/RraA-like"/>
</dbReference>
<evidence type="ECO:0000256" key="4">
    <source>
        <dbReference type="ARBA" id="ARBA00030169"/>
    </source>
</evidence>
<feature type="binding site" evidence="5">
    <location>
        <position position="118"/>
    </location>
    <ligand>
        <name>substrate</name>
    </ligand>
</feature>
<dbReference type="PANTHER" id="PTHR33254:SF4">
    <property type="entry name" value="4-HYDROXY-4-METHYL-2-OXOGLUTARATE ALDOLASE 3-RELATED"/>
    <property type="match status" value="1"/>
</dbReference>
<dbReference type="PANTHER" id="PTHR33254">
    <property type="entry name" value="4-HYDROXY-4-METHYL-2-OXOGLUTARATE ALDOLASE 3-RELATED"/>
    <property type="match status" value="1"/>
</dbReference>
<dbReference type="Gene3D" id="3.50.30.40">
    <property type="entry name" value="Ribonuclease E inhibitor RraA/RraA-like"/>
    <property type="match status" value="1"/>
</dbReference>
<dbReference type="SUPFAM" id="SSF89562">
    <property type="entry name" value="RraA-like"/>
    <property type="match status" value="1"/>
</dbReference>
<comment type="cofactor">
    <cofactor evidence="1">
        <name>a divalent metal cation</name>
        <dbReference type="ChEBI" id="CHEBI:60240"/>
    </cofactor>
</comment>
<accession>A0A916SLY8</accession>
<keyword evidence="6" id="KW-0808">Transferase</keyword>
<dbReference type="CDD" id="cd16841">
    <property type="entry name" value="RraA_family"/>
    <property type="match status" value="1"/>
</dbReference>
<gene>
    <name evidence="6" type="primary">menG</name>
    <name evidence="6" type="ORF">GCM10011496_30520</name>
</gene>
<evidence type="ECO:0000256" key="1">
    <source>
        <dbReference type="ARBA" id="ARBA00001968"/>
    </source>
</evidence>
<protein>
    <recommendedName>
        <fullName evidence="2">Putative 4-hydroxy-4-methyl-2-oxoglutarate aldolase</fullName>
    </recommendedName>
    <alternativeName>
        <fullName evidence="3">Regulator of ribonuclease activity homolog</fullName>
    </alternativeName>
    <alternativeName>
        <fullName evidence="4">RraA-like protein</fullName>
    </alternativeName>
</protein>
<dbReference type="Proteomes" id="UP000620596">
    <property type="component" value="Unassembled WGS sequence"/>
</dbReference>
<dbReference type="Pfam" id="PF03737">
    <property type="entry name" value="RraA-like"/>
    <property type="match status" value="1"/>
</dbReference>
<evidence type="ECO:0000313" key="7">
    <source>
        <dbReference type="Proteomes" id="UP000620596"/>
    </source>
</evidence>
<evidence type="ECO:0000256" key="5">
    <source>
        <dbReference type="PIRSR" id="PIRSR605493-1"/>
    </source>
</evidence>
<keyword evidence="5" id="KW-0479">Metal-binding</keyword>
<comment type="cofactor">
    <cofactor evidence="5">
        <name>Mg(2+)</name>
        <dbReference type="ChEBI" id="CHEBI:18420"/>
    </cofactor>
</comment>
<dbReference type="EMBL" id="BMIG01000012">
    <property type="protein sequence ID" value="GGB07475.1"/>
    <property type="molecule type" value="Genomic_DNA"/>
</dbReference>
<reference evidence="6" key="2">
    <citation type="submission" date="2020-09" db="EMBL/GenBank/DDBJ databases">
        <authorList>
            <person name="Sun Q."/>
            <person name="Zhou Y."/>
        </authorList>
    </citation>
    <scope>NUCLEOTIDE SEQUENCE</scope>
    <source>
        <strain evidence="6">CGMCC 1.15322</strain>
    </source>
</reference>
<keyword evidence="6" id="KW-0489">Methyltransferase</keyword>
<dbReference type="GO" id="GO:0032259">
    <property type="term" value="P:methylation"/>
    <property type="evidence" value="ECO:0007669"/>
    <property type="project" value="UniProtKB-KW"/>
</dbReference>
<dbReference type="GO" id="GO:0046872">
    <property type="term" value="F:metal ion binding"/>
    <property type="evidence" value="ECO:0007669"/>
    <property type="project" value="UniProtKB-KW"/>
</dbReference>
<reference evidence="6" key="1">
    <citation type="journal article" date="2014" name="Int. J. Syst. Evol. Microbiol.">
        <title>Complete genome sequence of Corynebacterium casei LMG S-19264T (=DSM 44701T), isolated from a smear-ripened cheese.</title>
        <authorList>
            <consortium name="US DOE Joint Genome Institute (JGI-PGF)"/>
            <person name="Walter F."/>
            <person name="Albersmeier A."/>
            <person name="Kalinowski J."/>
            <person name="Ruckert C."/>
        </authorList>
    </citation>
    <scope>NUCLEOTIDE SEQUENCE</scope>
    <source>
        <strain evidence="6">CGMCC 1.15322</strain>
    </source>
</reference>
<dbReference type="GO" id="GO:0008168">
    <property type="term" value="F:methyltransferase activity"/>
    <property type="evidence" value="ECO:0007669"/>
    <property type="project" value="UniProtKB-KW"/>
</dbReference>
<sequence length="225" mass="23551">MIGLQILKRTQCIGEDYVKAFNALPVANISDCMARMSAGGPRLRPLHRGGRLAGPALTVKTRPGDNLMIHKALEMAVPGDVIVVDGGGELTTALIGELMTTYAISRGVAGFVINGAVRDLDVIRAGTFPVYAAGVTHRGPYKDGPGEINVPIALDGMVVHPGDLILGDADGVLCVPIADAAEILVAARAKDAAEDKTLKDIAAGKLDQSWIDLVLQRLGCDPEPK</sequence>
<evidence type="ECO:0000256" key="2">
    <source>
        <dbReference type="ARBA" id="ARBA00016549"/>
    </source>
</evidence>
<feature type="binding site" evidence="5">
    <location>
        <position position="119"/>
    </location>
    <ligand>
        <name>Mg(2+)</name>
        <dbReference type="ChEBI" id="CHEBI:18420"/>
    </ligand>
</feature>
<dbReference type="InterPro" id="IPR036704">
    <property type="entry name" value="RraA/RraA-like_sf"/>
</dbReference>
<dbReference type="AlphaFoldDB" id="A0A916SLY8"/>
<dbReference type="NCBIfam" id="NF004850">
    <property type="entry name" value="PRK06201.1"/>
    <property type="match status" value="1"/>
</dbReference>
<name>A0A916SLY8_9BURK</name>
<organism evidence="6 7">
    <name type="scientific">Polaromonas eurypsychrophila</name>
    <dbReference type="NCBI Taxonomy" id="1614635"/>
    <lineage>
        <taxon>Bacteria</taxon>
        <taxon>Pseudomonadati</taxon>
        <taxon>Pseudomonadota</taxon>
        <taxon>Betaproteobacteria</taxon>
        <taxon>Burkholderiales</taxon>
        <taxon>Comamonadaceae</taxon>
        <taxon>Polaromonas</taxon>
    </lineage>
</organism>
<feature type="binding site" evidence="5">
    <location>
        <begin position="96"/>
        <end position="99"/>
    </location>
    <ligand>
        <name>substrate</name>
    </ligand>
</feature>
<keyword evidence="7" id="KW-1185">Reference proteome</keyword>
<evidence type="ECO:0000256" key="3">
    <source>
        <dbReference type="ARBA" id="ARBA00029596"/>
    </source>
</evidence>
<keyword evidence="5" id="KW-0460">Magnesium</keyword>
<proteinExistence type="predicted"/>
<comment type="caution">
    <text evidence="6">The sequence shown here is derived from an EMBL/GenBank/DDBJ whole genome shotgun (WGS) entry which is preliminary data.</text>
</comment>
<evidence type="ECO:0000313" key="6">
    <source>
        <dbReference type="EMBL" id="GGB07475.1"/>
    </source>
</evidence>